<evidence type="ECO:0000313" key="6">
    <source>
        <dbReference type="RefSeq" id="XP_019054943.1"/>
    </source>
</evidence>
<dbReference type="eggNOG" id="ENOG502QVIT">
    <property type="taxonomic scope" value="Eukaryota"/>
</dbReference>
<feature type="region of interest" description="Disordered" evidence="3">
    <location>
        <begin position="1"/>
        <end position="82"/>
    </location>
</feature>
<reference evidence="5 6" key="1">
    <citation type="submission" date="2025-04" db="UniProtKB">
        <authorList>
            <consortium name="RefSeq"/>
        </authorList>
    </citation>
    <scope>IDENTIFICATION</scope>
</reference>
<dbReference type="AlphaFoldDB" id="A0A1U8AT68"/>
<dbReference type="InterPro" id="IPR040265">
    <property type="entry name" value="CHUP1/IPGA1-like"/>
</dbReference>
<dbReference type="GO" id="GO:0072699">
    <property type="term" value="P:protein localization to cortical microtubule cytoskeleton"/>
    <property type="evidence" value="ECO:0000318"/>
    <property type="project" value="GO_Central"/>
</dbReference>
<organism evidence="4 5">
    <name type="scientific">Nelumbo nucifera</name>
    <name type="common">Sacred lotus</name>
    <dbReference type="NCBI Taxonomy" id="4432"/>
    <lineage>
        <taxon>Eukaryota</taxon>
        <taxon>Viridiplantae</taxon>
        <taxon>Streptophyta</taxon>
        <taxon>Embryophyta</taxon>
        <taxon>Tracheophyta</taxon>
        <taxon>Spermatophyta</taxon>
        <taxon>Magnoliopsida</taxon>
        <taxon>Proteales</taxon>
        <taxon>Nelumbonaceae</taxon>
        <taxon>Nelumbo</taxon>
    </lineage>
</organism>
<dbReference type="GO" id="GO:0055028">
    <property type="term" value="C:cortical microtubule"/>
    <property type="evidence" value="ECO:0000318"/>
    <property type="project" value="GO_Central"/>
</dbReference>
<feature type="compositionally biased region" description="Polar residues" evidence="3">
    <location>
        <begin position="1"/>
        <end position="44"/>
    </location>
</feature>
<evidence type="ECO:0000313" key="5">
    <source>
        <dbReference type="RefSeq" id="XP_010271029.1"/>
    </source>
</evidence>
<keyword evidence="4" id="KW-1185">Reference proteome</keyword>
<protein>
    <submittedName>
        <fullName evidence="5 6">Uncharacterized protein LOC104607167 isoform X1</fullName>
    </submittedName>
</protein>
<evidence type="ECO:0000256" key="3">
    <source>
        <dbReference type="SAM" id="MobiDB-lite"/>
    </source>
</evidence>
<keyword evidence="1 2" id="KW-0175">Coiled coil</keyword>
<dbReference type="PANTHER" id="PTHR31342">
    <property type="entry name" value="PROTEIN CHUP1, CHLOROPLASTIC"/>
    <property type="match status" value="1"/>
</dbReference>
<dbReference type="GeneID" id="104607167"/>
<feature type="coiled-coil region" evidence="2">
    <location>
        <begin position="132"/>
        <end position="187"/>
    </location>
</feature>
<accession>A0A1U8AT68</accession>
<evidence type="ECO:0000313" key="4">
    <source>
        <dbReference type="Proteomes" id="UP000189703"/>
    </source>
</evidence>
<dbReference type="OrthoDB" id="673648at2759"/>
<sequence length="579" mass="65306">MKHELSTTITTEAKPSFSQPTTPYRLTTSSKAKHSPTSAVSTRLSPGLKPRPGSAPPYPNYNAQKVRRSLGLNKQKSGEHVAGLEKGREADDVGIVGRSLDRPVFEQFAKPRRRIDLSVTVKRVEDDPDGKKKELQEKLLASENLVKDLQSEISALKNHLEKLQTLNLELESQNRQYAKDLIAAEEKISAFSSGDKFWLKKEFIEEKVQIPQFKDVQKLIANKLEHFSVKKAIKEGNPDKTPSAMLLHTVTEALNVPQKSLVNFVPLPPTLPVQQEVLLKSVPPPPPPPPPHMLARTGSTQKAPEIVEFYHSLTKREGKKDTVPGNRSNYAVNNAHSSIVGEIQNRSAHLLAIKADVETKGEFIKFLIQKVQEASYTDIEDNLKFVDWLDGELSSLVDERAVLKHFNWPERKADAMRESAVEYRDLKILESELSSYKDDNKVPCETALKKMGSLLDRSERSIQKLIKLRDSAMLSYRDCKVPTDWMHDSGMISKIKKAAIKLAKIYMKRVSMELESIQNSEKESTQEALLLKGVRFAYRTHQFAGGLDSEEIMCAFEEIRRRVPTHMRGSRELLTGITS</sequence>
<evidence type="ECO:0000256" key="2">
    <source>
        <dbReference type="SAM" id="Coils"/>
    </source>
</evidence>
<name>A0A1U8AT68_NELNU</name>
<dbReference type="Proteomes" id="UP000189703">
    <property type="component" value="Unplaced"/>
</dbReference>
<dbReference type="KEGG" id="nnu:104607167"/>
<dbReference type="RefSeq" id="XP_010271029.1">
    <property type="nucleotide sequence ID" value="XM_010272727.2"/>
</dbReference>
<gene>
    <name evidence="5 6" type="primary">LOC104607167</name>
</gene>
<proteinExistence type="predicted"/>
<dbReference type="RefSeq" id="XP_019054943.1">
    <property type="nucleotide sequence ID" value="XM_019199398.1"/>
</dbReference>
<dbReference type="OMA" id="YQDYKIP"/>
<evidence type="ECO:0000256" key="1">
    <source>
        <dbReference type="ARBA" id="ARBA00023054"/>
    </source>
</evidence>
<dbReference type="PANTHER" id="PTHR31342:SF43">
    <property type="entry name" value="F11A17.16"/>
    <property type="match status" value="1"/>
</dbReference>